<dbReference type="Pfam" id="PF00067">
    <property type="entry name" value="p450"/>
    <property type="match status" value="1"/>
</dbReference>
<dbReference type="PANTHER" id="PTHR46696">
    <property type="entry name" value="P450, PUTATIVE (EUROFUNG)-RELATED"/>
    <property type="match status" value="1"/>
</dbReference>
<reference evidence="3 4" key="1">
    <citation type="submission" date="2023-02" db="EMBL/GenBank/DDBJ databases">
        <title>Genome sequence of Novosphingobium humi KACC 19094.</title>
        <authorList>
            <person name="Kim S."/>
            <person name="Heo J."/>
            <person name="Kwon S.-W."/>
        </authorList>
    </citation>
    <scope>NUCLEOTIDE SEQUENCE [LARGE SCALE GENOMIC DNA]</scope>
    <source>
        <strain evidence="3 4">KACC 19094</strain>
    </source>
</reference>
<keyword evidence="2" id="KW-0560">Oxidoreductase</keyword>
<organism evidence="3 4">
    <name type="scientific">Novosphingobium humi</name>
    <dbReference type="NCBI Taxonomy" id="2282397"/>
    <lineage>
        <taxon>Bacteria</taxon>
        <taxon>Pseudomonadati</taxon>
        <taxon>Pseudomonadota</taxon>
        <taxon>Alphaproteobacteria</taxon>
        <taxon>Sphingomonadales</taxon>
        <taxon>Sphingomonadaceae</taxon>
        <taxon>Novosphingobium</taxon>
    </lineage>
</organism>
<keyword evidence="2" id="KW-0408">Iron</keyword>
<proteinExistence type="inferred from homology"/>
<dbReference type="Gene3D" id="1.10.630.10">
    <property type="entry name" value="Cytochrome P450"/>
    <property type="match status" value="1"/>
</dbReference>
<keyword evidence="2" id="KW-0479">Metal-binding</keyword>
<evidence type="ECO:0000256" key="1">
    <source>
        <dbReference type="ARBA" id="ARBA00010617"/>
    </source>
</evidence>
<evidence type="ECO:0000313" key="4">
    <source>
        <dbReference type="Proteomes" id="UP001218231"/>
    </source>
</evidence>
<dbReference type="PRINTS" id="PR00359">
    <property type="entry name" value="BP450"/>
</dbReference>
<dbReference type="RefSeq" id="WP_273617132.1">
    <property type="nucleotide sequence ID" value="NZ_CP103868.1"/>
</dbReference>
<evidence type="ECO:0000256" key="2">
    <source>
        <dbReference type="RuleBase" id="RU000461"/>
    </source>
</evidence>
<dbReference type="EMBL" id="CP117417">
    <property type="protein sequence ID" value="WCT76726.1"/>
    <property type="molecule type" value="Genomic_DNA"/>
</dbReference>
<dbReference type="InterPro" id="IPR002397">
    <property type="entry name" value="Cyt_P450_B"/>
</dbReference>
<dbReference type="InterPro" id="IPR017972">
    <property type="entry name" value="Cyt_P450_CS"/>
</dbReference>
<comment type="similarity">
    <text evidence="1 2">Belongs to the cytochrome P450 family.</text>
</comment>
<protein>
    <submittedName>
        <fullName evidence="3">Cytochrome P450</fullName>
    </submittedName>
</protein>
<dbReference type="Proteomes" id="UP001218231">
    <property type="component" value="Chromosome"/>
</dbReference>
<evidence type="ECO:0000313" key="3">
    <source>
        <dbReference type="EMBL" id="WCT76726.1"/>
    </source>
</evidence>
<dbReference type="InterPro" id="IPR036396">
    <property type="entry name" value="Cyt_P450_sf"/>
</dbReference>
<dbReference type="InterPro" id="IPR001128">
    <property type="entry name" value="Cyt_P450"/>
</dbReference>
<dbReference type="SUPFAM" id="SSF48264">
    <property type="entry name" value="Cytochrome P450"/>
    <property type="match status" value="1"/>
</dbReference>
<keyword evidence="4" id="KW-1185">Reference proteome</keyword>
<keyword evidence="2" id="KW-0503">Monooxygenase</keyword>
<accession>A0ABY7TU24</accession>
<dbReference type="PROSITE" id="PS00086">
    <property type="entry name" value="CYTOCHROME_P450"/>
    <property type="match status" value="1"/>
</dbReference>
<dbReference type="PANTHER" id="PTHR46696:SF6">
    <property type="entry name" value="P450, PUTATIVE (EUROFUNG)-RELATED"/>
    <property type="match status" value="1"/>
</dbReference>
<name>A0ABY7TU24_9SPHN</name>
<keyword evidence="2" id="KW-0349">Heme</keyword>
<sequence>MSELTLDQITRDRPFRFDPYSPENDADPYPAYKVLREEHPCFWSEEAGMWVLSRHEDILNALQNWRLYSSAKGNLINEFPGRAGATLGSSDPPRHDRLRALVQSAMTKRALDHVIEPARASVRRHLAAIEGKDVFDFVGELGGAVTLDLIFYLFALPPENADEVRDNAVLMVQTDPVTRQKSPAHLAAFQWMADYAERIVQERKANPGDDLLSNFITAEIDGEKLLDKEVQLTVTTLIMAGIESLSGFMGMFALNMADFAEARRAICADLSLLPDAIEESLRFNTSAQRFKRCATQDIELHGQTIKAGDFIMLAYGSANRDSAVFADPDTYDITRRPKRHLGFGGGVHACLGSMLARVAVQILFEEFLTAWPEFSRVDEQLDWVPSSNFRSPGKLLLRRG</sequence>
<gene>
    <name evidence="3" type="ORF">PQ457_12415</name>
</gene>